<name>I2GKF5_9BACT</name>
<reference evidence="1 2" key="1">
    <citation type="journal article" date="2012" name="J. Bacteriol.">
        <title>Genome Sequence of the Filamentous Bacterium Fibrisoma limi BUZ 3T.</title>
        <authorList>
            <person name="Filippini M."/>
            <person name="Qi W."/>
            <person name="Jaenicke S."/>
            <person name="Goesmann A."/>
            <person name="Smits T.H."/>
            <person name="Bagheri H.C."/>
        </authorList>
    </citation>
    <scope>NUCLEOTIDE SEQUENCE [LARGE SCALE GENOMIC DNA]</scope>
    <source>
        <strain evidence="2">BUZ 3T</strain>
    </source>
</reference>
<dbReference type="EMBL" id="CAIT01000006">
    <property type="protein sequence ID" value="CCH54380.1"/>
    <property type="molecule type" value="Genomic_DNA"/>
</dbReference>
<protein>
    <submittedName>
        <fullName evidence="1">Uncharacterized protein</fullName>
    </submittedName>
</protein>
<gene>
    <name evidence="1" type="ORF">BN8_03545</name>
</gene>
<dbReference type="STRING" id="1185876.BN8_03545"/>
<evidence type="ECO:0000313" key="1">
    <source>
        <dbReference type="EMBL" id="CCH54380.1"/>
    </source>
</evidence>
<comment type="caution">
    <text evidence="1">The sequence shown here is derived from an EMBL/GenBank/DDBJ whole genome shotgun (WGS) entry which is preliminary data.</text>
</comment>
<organism evidence="1 2">
    <name type="scientific">Fibrisoma limi BUZ 3</name>
    <dbReference type="NCBI Taxonomy" id="1185876"/>
    <lineage>
        <taxon>Bacteria</taxon>
        <taxon>Pseudomonadati</taxon>
        <taxon>Bacteroidota</taxon>
        <taxon>Cytophagia</taxon>
        <taxon>Cytophagales</taxon>
        <taxon>Spirosomataceae</taxon>
        <taxon>Fibrisoma</taxon>
    </lineage>
</organism>
<dbReference type="Proteomes" id="UP000009309">
    <property type="component" value="Unassembled WGS sequence"/>
</dbReference>
<keyword evidence="2" id="KW-1185">Reference proteome</keyword>
<evidence type="ECO:0000313" key="2">
    <source>
        <dbReference type="Proteomes" id="UP000009309"/>
    </source>
</evidence>
<dbReference type="AlphaFoldDB" id="I2GKF5"/>
<accession>I2GKF5</accession>
<proteinExistence type="predicted"/>
<sequence length="38" mass="4432">MFTFSQNLTATNDPLEQSVILTVENIINFRLFTLCYAY</sequence>